<dbReference type="InterPro" id="IPR001789">
    <property type="entry name" value="Sig_transdc_resp-reg_receiver"/>
</dbReference>
<dbReference type="Pfam" id="PF00072">
    <property type="entry name" value="Response_reg"/>
    <property type="match status" value="1"/>
</dbReference>
<dbReference type="EMBL" id="CP009286">
    <property type="protein sequence ID" value="AIQ62037.1"/>
    <property type="molecule type" value="Genomic_DNA"/>
</dbReference>
<dbReference type="GO" id="GO:0000160">
    <property type="term" value="P:phosphorelay signal transduction system"/>
    <property type="evidence" value="ECO:0007669"/>
    <property type="project" value="InterPro"/>
</dbReference>
<keyword evidence="9" id="KW-1185">Reference proteome</keyword>
<dbReference type="PROSITE" id="PS50110">
    <property type="entry name" value="RESPONSE_REGULATORY"/>
    <property type="match status" value="1"/>
</dbReference>
<proteinExistence type="predicted"/>
<dbReference type="Proteomes" id="UP000029507">
    <property type="component" value="Chromosome"/>
</dbReference>
<evidence type="ECO:0000259" key="6">
    <source>
        <dbReference type="PROSITE" id="PS50043"/>
    </source>
</evidence>
<feature type="domain" description="HTH luxR-type" evidence="6">
    <location>
        <begin position="153"/>
        <end position="218"/>
    </location>
</feature>
<dbReference type="AlphaFoldDB" id="A0A089LMD3"/>
<dbReference type="SUPFAM" id="SSF52172">
    <property type="entry name" value="CheY-like"/>
    <property type="match status" value="1"/>
</dbReference>
<evidence type="ECO:0000256" key="3">
    <source>
        <dbReference type="ARBA" id="ARBA00023125"/>
    </source>
</evidence>
<dbReference type="InterPro" id="IPR000792">
    <property type="entry name" value="Tscrpt_reg_LuxR_C"/>
</dbReference>
<dbReference type="GO" id="GO:0003677">
    <property type="term" value="F:DNA binding"/>
    <property type="evidence" value="ECO:0007669"/>
    <property type="project" value="UniProtKB-KW"/>
</dbReference>
<dbReference type="HOGENOM" id="CLU_000445_90_10_9"/>
<dbReference type="GO" id="GO:0006355">
    <property type="term" value="P:regulation of DNA-templated transcription"/>
    <property type="evidence" value="ECO:0007669"/>
    <property type="project" value="InterPro"/>
</dbReference>
<feature type="modified residue" description="4-aspartylphosphate" evidence="5">
    <location>
        <position position="56"/>
    </location>
</feature>
<gene>
    <name evidence="8" type="ORF">PSTEL_01765</name>
</gene>
<dbReference type="InterPro" id="IPR058245">
    <property type="entry name" value="NreC/VraR/RcsB-like_REC"/>
</dbReference>
<dbReference type="RefSeq" id="WP_038693090.1">
    <property type="nucleotide sequence ID" value="NZ_CP009286.1"/>
</dbReference>
<dbReference type="SMART" id="SM00448">
    <property type="entry name" value="REC"/>
    <property type="match status" value="1"/>
</dbReference>
<protein>
    <recommendedName>
        <fullName evidence="10">LuxR family transcriptional regulator</fullName>
    </recommendedName>
</protein>
<dbReference type="SMART" id="SM00421">
    <property type="entry name" value="HTH_LUXR"/>
    <property type="match status" value="1"/>
</dbReference>
<dbReference type="CDD" id="cd17535">
    <property type="entry name" value="REC_NarL-like"/>
    <property type="match status" value="1"/>
</dbReference>
<evidence type="ECO:0000259" key="7">
    <source>
        <dbReference type="PROSITE" id="PS50110"/>
    </source>
</evidence>
<dbReference type="SUPFAM" id="SSF46894">
    <property type="entry name" value="C-terminal effector domain of the bipartite response regulators"/>
    <property type="match status" value="1"/>
</dbReference>
<reference evidence="8 9" key="1">
    <citation type="submission" date="2014-08" db="EMBL/GenBank/DDBJ databases">
        <title>Comparative genomics of the Paenibacillus odorifer group.</title>
        <authorList>
            <person name="den Bakker H.C."/>
            <person name="Tsai Y.-C."/>
            <person name="Martin N."/>
            <person name="Korlach J."/>
            <person name="Wiedmann M."/>
        </authorList>
    </citation>
    <scope>NUCLEOTIDE SEQUENCE [LARGE SCALE GENOMIC DNA]</scope>
    <source>
        <strain evidence="8 9">DSM 14472</strain>
    </source>
</reference>
<dbReference type="InterPro" id="IPR039420">
    <property type="entry name" value="WalR-like"/>
</dbReference>
<evidence type="ECO:0000313" key="9">
    <source>
        <dbReference type="Proteomes" id="UP000029507"/>
    </source>
</evidence>
<accession>A0A089LMD3</accession>
<dbReference type="KEGG" id="pste:PSTEL_01765"/>
<dbReference type="Gene3D" id="3.40.50.2300">
    <property type="match status" value="1"/>
</dbReference>
<evidence type="ECO:0000256" key="1">
    <source>
        <dbReference type="ARBA" id="ARBA00022553"/>
    </source>
</evidence>
<dbReference type="OrthoDB" id="9780153at2"/>
<evidence type="ECO:0000313" key="8">
    <source>
        <dbReference type="EMBL" id="AIQ62037.1"/>
    </source>
</evidence>
<evidence type="ECO:0000256" key="5">
    <source>
        <dbReference type="PROSITE-ProRule" id="PRU00169"/>
    </source>
</evidence>
<organism evidence="8 9">
    <name type="scientific">Paenibacillus stellifer</name>
    <dbReference type="NCBI Taxonomy" id="169760"/>
    <lineage>
        <taxon>Bacteria</taxon>
        <taxon>Bacillati</taxon>
        <taxon>Bacillota</taxon>
        <taxon>Bacilli</taxon>
        <taxon>Bacillales</taxon>
        <taxon>Paenibacillaceae</taxon>
        <taxon>Paenibacillus</taxon>
    </lineage>
</organism>
<dbReference type="CDD" id="cd06170">
    <property type="entry name" value="LuxR_C_like"/>
    <property type="match status" value="1"/>
</dbReference>
<dbReference type="PRINTS" id="PR00038">
    <property type="entry name" value="HTHLUXR"/>
</dbReference>
<feature type="domain" description="Response regulatory" evidence="7">
    <location>
        <begin position="5"/>
        <end position="121"/>
    </location>
</feature>
<dbReference type="Pfam" id="PF00196">
    <property type="entry name" value="GerE"/>
    <property type="match status" value="1"/>
</dbReference>
<evidence type="ECO:0008006" key="10">
    <source>
        <dbReference type="Google" id="ProtNLM"/>
    </source>
</evidence>
<evidence type="ECO:0000256" key="2">
    <source>
        <dbReference type="ARBA" id="ARBA00023015"/>
    </source>
</evidence>
<dbReference type="InterPro" id="IPR011006">
    <property type="entry name" value="CheY-like_superfamily"/>
</dbReference>
<dbReference type="PROSITE" id="PS50043">
    <property type="entry name" value="HTH_LUXR_2"/>
    <property type="match status" value="1"/>
</dbReference>
<dbReference type="PANTHER" id="PTHR43214:SF24">
    <property type="entry name" value="TRANSCRIPTIONAL REGULATORY PROTEIN NARL-RELATED"/>
    <property type="match status" value="1"/>
</dbReference>
<keyword evidence="1 5" id="KW-0597">Phosphoprotein</keyword>
<dbReference type="PANTHER" id="PTHR43214">
    <property type="entry name" value="TWO-COMPONENT RESPONSE REGULATOR"/>
    <property type="match status" value="1"/>
</dbReference>
<keyword evidence="4" id="KW-0804">Transcription</keyword>
<name>A0A089LMD3_9BACL</name>
<dbReference type="PROSITE" id="PS00622">
    <property type="entry name" value="HTH_LUXR_1"/>
    <property type="match status" value="1"/>
</dbReference>
<evidence type="ECO:0000256" key="4">
    <source>
        <dbReference type="ARBA" id="ARBA00023163"/>
    </source>
</evidence>
<keyword evidence="3" id="KW-0238">DNA-binding</keyword>
<keyword evidence="2" id="KW-0805">Transcription regulation</keyword>
<dbReference type="InterPro" id="IPR016032">
    <property type="entry name" value="Sig_transdc_resp-reg_C-effctor"/>
</dbReference>
<dbReference type="STRING" id="169760.PSTEL_01765"/>
<sequence>MDKISVLIAEDQDLIRKSLGIVLGMNPDIEVSGMAANGRDAVELAESLLPDVVLMDIHMPVMDGVEATREIKAKLPEVKVIILTTFQEMDIVTGALNAGAEGYILKAIDPADLAGAIRLVRRGETMITQEVARALFARSLSGSGGRTDEASPAKEAFGGLTERELQVLRCISDGLANRQIAERMYLSEGTVKNYISSIYSKLNVQNRASAMRRAAEEGLF</sequence>